<gene>
    <name evidence="2" type="ORF">L207DRAFT_641482</name>
</gene>
<accession>A0A2J6QW86</accession>
<evidence type="ECO:0000259" key="1">
    <source>
        <dbReference type="Pfam" id="PF06985"/>
    </source>
</evidence>
<organism evidence="2 3">
    <name type="scientific">Hyaloscypha variabilis (strain UAMH 11265 / GT02V1 / F)</name>
    <name type="common">Meliniomyces variabilis</name>
    <dbReference type="NCBI Taxonomy" id="1149755"/>
    <lineage>
        <taxon>Eukaryota</taxon>
        <taxon>Fungi</taxon>
        <taxon>Dikarya</taxon>
        <taxon>Ascomycota</taxon>
        <taxon>Pezizomycotina</taxon>
        <taxon>Leotiomycetes</taxon>
        <taxon>Helotiales</taxon>
        <taxon>Hyaloscyphaceae</taxon>
        <taxon>Hyaloscypha</taxon>
        <taxon>Hyaloscypha variabilis</taxon>
    </lineage>
</organism>
<dbReference type="EMBL" id="KZ613966">
    <property type="protein sequence ID" value="PMD30530.1"/>
    <property type="molecule type" value="Genomic_DNA"/>
</dbReference>
<dbReference type="PANTHER" id="PTHR33112">
    <property type="entry name" value="DOMAIN PROTEIN, PUTATIVE-RELATED"/>
    <property type="match status" value="1"/>
</dbReference>
<dbReference type="OrthoDB" id="3563898at2759"/>
<dbReference type="PANTHER" id="PTHR33112:SF15">
    <property type="entry name" value="HETEROKARYON INCOMPATIBILITY DOMAIN-CONTAINING PROTEIN"/>
    <property type="match status" value="1"/>
</dbReference>
<proteinExistence type="predicted"/>
<evidence type="ECO:0000313" key="2">
    <source>
        <dbReference type="EMBL" id="PMD30530.1"/>
    </source>
</evidence>
<name>A0A2J6QW86_HYAVF</name>
<dbReference type="Pfam" id="PF06985">
    <property type="entry name" value="HET"/>
    <property type="match status" value="1"/>
</dbReference>
<dbReference type="Proteomes" id="UP000235786">
    <property type="component" value="Unassembled WGS sequence"/>
</dbReference>
<evidence type="ECO:0000313" key="3">
    <source>
        <dbReference type="Proteomes" id="UP000235786"/>
    </source>
</evidence>
<reference evidence="2 3" key="1">
    <citation type="submission" date="2016-04" db="EMBL/GenBank/DDBJ databases">
        <title>A degradative enzymes factory behind the ericoid mycorrhizal symbiosis.</title>
        <authorList>
            <consortium name="DOE Joint Genome Institute"/>
            <person name="Martino E."/>
            <person name="Morin E."/>
            <person name="Grelet G."/>
            <person name="Kuo A."/>
            <person name="Kohler A."/>
            <person name="Daghino S."/>
            <person name="Barry K."/>
            <person name="Choi C."/>
            <person name="Cichocki N."/>
            <person name="Clum A."/>
            <person name="Copeland A."/>
            <person name="Hainaut M."/>
            <person name="Haridas S."/>
            <person name="Labutti K."/>
            <person name="Lindquist E."/>
            <person name="Lipzen A."/>
            <person name="Khouja H.-R."/>
            <person name="Murat C."/>
            <person name="Ohm R."/>
            <person name="Olson A."/>
            <person name="Spatafora J."/>
            <person name="Veneault-Fourrey C."/>
            <person name="Henrissat B."/>
            <person name="Grigoriev I."/>
            <person name="Martin F."/>
            <person name="Perotto S."/>
        </authorList>
    </citation>
    <scope>NUCLEOTIDE SEQUENCE [LARGE SCALE GENOMIC DNA]</scope>
    <source>
        <strain evidence="2 3">F</strain>
    </source>
</reference>
<feature type="domain" description="Heterokaryon incompatibility" evidence="1">
    <location>
        <begin position="213"/>
        <end position="404"/>
    </location>
</feature>
<keyword evidence="3" id="KW-1185">Reference proteome</keyword>
<dbReference type="STRING" id="1149755.A0A2J6QW86"/>
<dbReference type="AlphaFoldDB" id="A0A2J6QW86"/>
<protein>
    <recommendedName>
        <fullName evidence="1">Heterokaryon incompatibility domain-containing protein</fullName>
    </recommendedName>
</protein>
<dbReference type="InterPro" id="IPR010730">
    <property type="entry name" value="HET"/>
</dbReference>
<sequence>MLCATCISIFQTADLEGPHHDRLDYLNKAADAGCNICRYLRSDLERGNRNYRLVPESDERVACVTYELDWAGERLVVRFHYQSERYLAGNTPPRHNPNGLPYVTCYVSYRRDRPQSYTKYLQEAAQDLEREPWNVRRDDGLGLKDIPSNTGHPAVAQLAKTWLESCRNLHSRCEKVYPMRNPKWYPRRLLLTSDENGSIRLLDTAKTPPKGPYATLSQCWGKDPAFCKLTAANLEDYRKNLPLSILPRSFHDAVTTCSRIGLEYLWIDSLCIIQEGPGSEDDWLVQSKEMNAVYLNCALNIAIDHAGNSHVGAFSTRNSENLQPCSVLSRHLDRIMEGFRREEMERFRENDHFHPLQPIRMPTSIPEAVANGRIPVYYLYTKDDVYGNVMPYMPLVQRGWVFQERLLSPRILHFLPDRITWECAECPELSEYEQPKELISDGKDAWMNVVDSYSQKQLTYPDKDKLVVLGGIAETIKLHPRDGYAAGIFFSGMPLDLLWVVDRDAQHAREETTSGYQFPHWNSLKVDWASYAMASYAMATNQPGYRRRDLRATANDTHTNPVVSVSSEDLQRSLTVHNIPAANSVDVIPTVNTKKSSVRPYRAPSWSWVNQDGPVSRRAEECIPWATVEDVHVDLVDPNNLFGQVKSGYLRATGMVLPWAFDTTSREQTQTFIAQDNPEQMFRHPKAPGEFKFELDNPQSTIHEYLDDEVVLLAVAFSSMRSPVLDDFRLTNFQVHGLALCKVPNGQHQRIGYFRAFWSRGETSQVGLRRLKGSQVFKTVTGVP</sequence>